<keyword evidence="4 5" id="KW-0539">Nucleus</keyword>
<evidence type="ECO:0000256" key="2">
    <source>
        <dbReference type="ARBA" id="ARBA00023125"/>
    </source>
</evidence>
<dbReference type="PROSITE" id="PS00027">
    <property type="entry name" value="HOMEOBOX_1"/>
    <property type="match status" value="1"/>
</dbReference>
<dbReference type="GO" id="GO:0003677">
    <property type="term" value="F:DNA binding"/>
    <property type="evidence" value="ECO:0007669"/>
    <property type="project" value="UniProtKB-UniRule"/>
</dbReference>
<dbReference type="InterPro" id="IPR020479">
    <property type="entry name" value="HD_metazoa"/>
</dbReference>
<evidence type="ECO:0000256" key="3">
    <source>
        <dbReference type="ARBA" id="ARBA00023155"/>
    </source>
</evidence>
<evidence type="ECO:0000256" key="5">
    <source>
        <dbReference type="PROSITE-ProRule" id="PRU00108"/>
    </source>
</evidence>
<dbReference type="CDD" id="cd00086">
    <property type="entry name" value="homeodomain"/>
    <property type="match status" value="1"/>
</dbReference>
<accession>A0A915HKR9</accession>
<keyword evidence="8" id="KW-1185">Reference proteome</keyword>
<dbReference type="Proteomes" id="UP000887565">
    <property type="component" value="Unplaced"/>
</dbReference>
<evidence type="ECO:0000313" key="8">
    <source>
        <dbReference type="Proteomes" id="UP000887565"/>
    </source>
</evidence>
<dbReference type="GO" id="GO:0000981">
    <property type="term" value="F:DNA-binding transcription factor activity, RNA polymerase II-specific"/>
    <property type="evidence" value="ECO:0007669"/>
    <property type="project" value="InterPro"/>
</dbReference>
<keyword evidence="2 5" id="KW-0238">DNA-binding</keyword>
<evidence type="ECO:0000256" key="1">
    <source>
        <dbReference type="ARBA" id="ARBA00004123"/>
    </source>
</evidence>
<protein>
    <submittedName>
        <fullName evidence="9">Homeobox domain-containing protein</fullName>
    </submittedName>
</protein>
<dbReference type="GO" id="GO:0005634">
    <property type="term" value="C:nucleus"/>
    <property type="evidence" value="ECO:0007669"/>
    <property type="project" value="UniProtKB-SubCell"/>
</dbReference>
<evidence type="ECO:0000256" key="4">
    <source>
        <dbReference type="ARBA" id="ARBA00023242"/>
    </source>
</evidence>
<keyword evidence="3 5" id="KW-0371">Homeobox</keyword>
<feature type="domain" description="Homeobox" evidence="7">
    <location>
        <begin position="81"/>
        <end position="141"/>
    </location>
</feature>
<evidence type="ECO:0000256" key="6">
    <source>
        <dbReference type="RuleBase" id="RU000682"/>
    </source>
</evidence>
<dbReference type="PANTHER" id="PTHR24333">
    <property type="entry name" value="HOMEO BOX HB9 LIKE A-RELATED"/>
    <property type="match status" value="1"/>
</dbReference>
<sequence length="219" mass="24641">MNSALASSHCFTIENLLNKTCEQGEVLSINSPLTSDQSSYPRSIPSIFVDPNNQLTSIADLQILFGGMVPKSHYRRNRRAAVDRKPRQAYSSKQLEKLEEEFKNDKYLSVNKRAELSKQLSLSETQIKTWFQNRRTKWKKQIITGLRNLYKTPCNSDDAAATTSAMSAFNTGLFPPCLQYPIAPAVVDHVMNFPASFPPLAWPPVAFPKTEEQSPSNTL</sequence>
<dbReference type="AlphaFoldDB" id="A0A915HKR9"/>
<dbReference type="SMART" id="SM00389">
    <property type="entry name" value="HOX"/>
    <property type="match status" value="1"/>
</dbReference>
<dbReference type="InterPro" id="IPR017970">
    <property type="entry name" value="Homeobox_CS"/>
</dbReference>
<dbReference type="PROSITE" id="PS50071">
    <property type="entry name" value="HOMEOBOX_2"/>
    <property type="match status" value="1"/>
</dbReference>
<name>A0A915HKR9_ROMCU</name>
<evidence type="ECO:0000259" key="7">
    <source>
        <dbReference type="PROSITE" id="PS50071"/>
    </source>
</evidence>
<dbReference type="InterPro" id="IPR009057">
    <property type="entry name" value="Homeodomain-like_sf"/>
</dbReference>
<dbReference type="SUPFAM" id="SSF46689">
    <property type="entry name" value="Homeodomain-like"/>
    <property type="match status" value="1"/>
</dbReference>
<dbReference type="PANTHER" id="PTHR24333:SF9">
    <property type="entry name" value="HOMEOBOX DOMAIN-CONTAINING PROTEIN"/>
    <property type="match status" value="1"/>
</dbReference>
<comment type="subcellular location">
    <subcellularLocation>
        <location evidence="1 5 6">Nucleus</location>
    </subcellularLocation>
</comment>
<organism evidence="8 9">
    <name type="scientific">Romanomermis culicivorax</name>
    <name type="common">Nematode worm</name>
    <dbReference type="NCBI Taxonomy" id="13658"/>
    <lineage>
        <taxon>Eukaryota</taxon>
        <taxon>Metazoa</taxon>
        <taxon>Ecdysozoa</taxon>
        <taxon>Nematoda</taxon>
        <taxon>Enoplea</taxon>
        <taxon>Dorylaimia</taxon>
        <taxon>Mermithida</taxon>
        <taxon>Mermithoidea</taxon>
        <taxon>Mermithidae</taxon>
        <taxon>Romanomermis</taxon>
    </lineage>
</organism>
<dbReference type="PRINTS" id="PR00024">
    <property type="entry name" value="HOMEOBOX"/>
</dbReference>
<dbReference type="InterPro" id="IPR001356">
    <property type="entry name" value="HD"/>
</dbReference>
<dbReference type="InterPro" id="IPR050848">
    <property type="entry name" value="Homeobox_TF"/>
</dbReference>
<evidence type="ECO:0000313" key="9">
    <source>
        <dbReference type="WBParaSite" id="nRc.2.0.1.t02146-RA"/>
    </source>
</evidence>
<dbReference type="WBParaSite" id="nRc.2.0.1.t02146-RA">
    <property type="protein sequence ID" value="nRc.2.0.1.t02146-RA"/>
    <property type="gene ID" value="nRc.2.0.1.g02146"/>
</dbReference>
<reference evidence="9" key="1">
    <citation type="submission" date="2022-11" db="UniProtKB">
        <authorList>
            <consortium name="WormBaseParasite"/>
        </authorList>
    </citation>
    <scope>IDENTIFICATION</scope>
</reference>
<proteinExistence type="predicted"/>
<feature type="DNA-binding region" description="Homeobox" evidence="5">
    <location>
        <begin position="83"/>
        <end position="142"/>
    </location>
</feature>
<dbReference type="Gene3D" id="1.10.10.60">
    <property type="entry name" value="Homeodomain-like"/>
    <property type="match status" value="1"/>
</dbReference>
<dbReference type="Pfam" id="PF00046">
    <property type="entry name" value="Homeodomain"/>
    <property type="match status" value="1"/>
</dbReference>
<dbReference type="OMA" id="ASSHCFT"/>